<dbReference type="Proteomes" id="UP000054928">
    <property type="component" value="Unassembled WGS sequence"/>
</dbReference>
<evidence type="ECO:0000313" key="2">
    <source>
        <dbReference type="EMBL" id="CEG44374.1"/>
    </source>
</evidence>
<keyword evidence="3" id="KW-1185">Reference proteome</keyword>
<sequence>MTAWPTSSAANFSRLSPEPGVKMIITPKVFYATYDTMPPPNQVIMLTSTHSVIKDHNQVANLKTSGHVTEKFIRVAGILNIKEIAGRVQGLRREKEPVRSNALEVLDTADTGRLEHRLVDPDVKLPCDLTQCRFLTSMFEPLLALADTINGGNLATNGCMSSRIRPSSSDADTPAMAQYTWFHSSNLPTCVQVMRQGVINDIKRDRIKQQEMQHQRQQ</sequence>
<accession>A0A0P1ATU6</accession>
<dbReference type="RefSeq" id="XP_024580743.1">
    <property type="nucleotide sequence ID" value="XM_024730468.1"/>
</dbReference>
<evidence type="ECO:0000259" key="1">
    <source>
        <dbReference type="Pfam" id="PF10172"/>
    </source>
</evidence>
<dbReference type="Pfam" id="PF10172">
    <property type="entry name" value="DDA1"/>
    <property type="match status" value="1"/>
</dbReference>
<protein>
    <recommendedName>
        <fullName evidence="1">DET1- and DDB1-associated protein 1 domain-containing protein</fullName>
    </recommendedName>
</protein>
<dbReference type="EMBL" id="CCYD01001204">
    <property type="protein sequence ID" value="CEG44374.1"/>
    <property type="molecule type" value="Genomic_DNA"/>
</dbReference>
<dbReference type="AlphaFoldDB" id="A0A0P1ATU6"/>
<name>A0A0P1ATU6_PLAHL</name>
<proteinExistence type="predicted"/>
<evidence type="ECO:0000313" key="3">
    <source>
        <dbReference type="Proteomes" id="UP000054928"/>
    </source>
</evidence>
<dbReference type="InterPro" id="IPR018276">
    <property type="entry name" value="DDA1_dom"/>
</dbReference>
<reference evidence="3" key="1">
    <citation type="submission" date="2014-09" db="EMBL/GenBank/DDBJ databases">
        <authorList>
            <person name="Sharma Rahul"/>
            <person name="Thines Marco"/>
        </authorList>
    </citation>
    <scope>NUCLEOTIDE SEQUENCE [LARGE SCALE GENOMIC DNA]</scope>
</reference>
<feature type="domain" description="DET1- and DDB1-associated protein 1" evidence="1">
    <location>
        <begin position="2"/>
        <end position="58"/>
    </location>
</feature>
<dbReference type="GeneID" id="36395797"/>
<dbReference type="OrthoDB" id="8598182at2759"/>
<organism evidence="2 3">
    <name type="scientific">Plasmopara halstedii</name>
    <name type="common">Downy mildew of sunflower</name>
    <dbReference type="NCBI Taxonomy" id="4781"/>
    <lineage>
        <taxon>Eukaryota</taxon>
        <taxon>Sar</taxon>
        <taxon>Stramenopiles</taxon>
        <taxon>Oomycota</taxon>
        <taxon>Peronosporomycetes</taxon>
        <taxon>Peronosporales</taxon>
        <taxon>Peronosporaceae</taxon>
        <taxon>Plasmopara</taxon>
    </lineage>
</organism>